<dbReference type="Proteomes" id="UP000233837">
    <property type="component" value="Unassembled WGS sequence"/>
</dbReference>
<protein>
    <submittedName>
        <fullName evidence="1">Uncharacterized protein</fullName>
    </submittedName>
</protein>
<reference evidence="1 2" key="2">
    <citation type="journal article" date="2017" name="Nature">
        <title>The Apostasia genome and the evolution of orchids.</title>
        <authorList>
            <person name="Zhang G.Q."/>
            <person name="Liu K.W."/>
            <person name="Li Z."/>
            <person name="Lohaus R."/>
            <person name="Hsiao Y.Y."/>
            <person name="Niu S.C."/>
            <person name="Wang J.Y."/>
            <person name="Lin Y.C."/>
            <person name="Xu Q."/>
            <person name="Chen L.J."/>
            <person name="Yoshida K."/>
            <person name="Fujiwara S."/>
            <person name="Wang Z.W."/>
            <person name="Zhang Y.Q."/>
            <person name="Mitsuda N."/>
            <person name="Wang M."/>
            <person name="Liu G.H."/>
            <person name="Pecoraro L."/>
            <person name="Huang H.X."/>
            <person name="Xiao X.J."/>
            <person name="Lin M."/>
            <person name="Wu X.Y."/>
            <person name="Wu W.L."/>
            <person name="Chen Y.Y."/>
            <person name="Chang S.B."/>
            <person name="Sakamoto S."/>
            <person name="Ohme-Takagi M."/>
            <person name="Yagi M."/>
            <person name="Zeng S.J."/>
            <person name="Shen C.Y."/>
            <person name="Yeh C.M."/>
            <person name="Luo Y.B."/>
            <person name="Tsai W.C."/>
            <person name="Van de Peer Y."/>
            <person name="Liu Z.J."/>
        </authorList>
    </citation>
    <scope>NUCLEOTIDE SEQUENCE [LARGE SCALE GENOMIC DNA]</scope>
    <source>
        <tissue evidence="1">The whole plant</tissue>
    </source>
</reference>
<organism evidence="1 2">
    <name type="scientific">Dendrobium catenatum</name>
    <dbReference type="NCBI Taxonomy" id="906689"/>
    <lineage>
        <taxon>Eukaryota</taxon>
        <taxon>Viridiplantae</taxon>
        <taxon>Streptophyta</taxon>
        <taxon>Embryophyta</taxon>
        <taxon>Tracheophyta</taxon>
        <taxon>Spermatophyta</taxon>
        <taxon>Magnoliopsida</taxon>
        <taxon>Liliopsida</taxon>
        <taxon>Asparagales</taxon>
        <taxon>Orchidaceae</taxon>
        <taxon>Epidendroideae</taxon>
        <taxon>Malaxideae</taxon>
        <taxon>Dendrobiinae</taxon>
        <taxon>Dendrobium</taxon>
    </lineage>
</organism>
<accession>A0A2I0VFC3</accession>
<evidence type="ECO:0000313" key="1">
    <source>
        <dbReference type="EMBL" id="PKU62095.1"/>
    </source>
</evidence>
<dbReference type="GO" id="GO:0006897">
    <property type="term" value="P:endocytosis"/>
    <property type="evidence" value="ECO:0007669"/>
    <property type="project" value="InterPro"/>
</dbReference>
<dbReference type="PANTHER" id="PTHR36029:SF1">
    <property type="entry name" value="PROTEIN TPLATE"/>
    <property type="match status" value="1"/>
</dbReference>
<dbReference type="EMBL" id="KZ504501">
    <property type="protein sequence ID" value="PKU62095.1"/>
    <property type="molecule type" value="Genomic_DNA"/>
</dbReference>
<gene>
    <name evidence="1" type="ORF">MA16_Dca028183</name>
</gene>
<name>A0A2I0VFC3_9ASPA</name>
<sequence length="107" mass="12372">MEQLRVQQPEWISASIVTMLNLWDGARNLRAESDIKYDLANNCHAFICVDLLAKKTVQRGQRSFPRRASASQTALEDQILNETRLQNLQLQLLKDMWICARLTWSIA</sequence>
<dbReference type="PANTHER" id="PTHR36029">
    <property type="entry name" value="TSET COMPLEX MEMBER TSTA"/>
    <property type="match status" value="1"/>
</dbReference>
<proteinExistence type="predicted"/>
<keyword evidence="2" id="KW-1185">Reference proteome</keyword>
<evidence type="ECO:0000313" key="2">
    <source>
        <dbReference type="Proteomes" id="UP000233837"/>
    </source>
</evidence>
<dbReference type="AlphaFoldDB" id="A0A2I0VFC3"/>
<dbReference type="InterPro" id="IPR037501">
    <property type="entry name" value="TPLATE"/>
</dbReference>
<reference evidence="1 2" key="1">
    <citation type="journal article" date="2016" name="Sci. Rep.">
        <title>The Dendrobium catenatum Lindl. genome sequence provides insights into polysaccharide synthase, floral development and adaptive evolution.</title>
        <authorList>
            <person name="Zhang G.Q."/>
            <person name="Xu Q."/>
            <person name="Bian C."/>
            <person name="Tsai W.C."/>
            <person name="Yeh C.M."/>
            <person name="Liu K.W."/>
            <person name="Yoshida K."/>
            <person name="Zhang L.S."/>
            <person name="Chang S.B."/>
            <person name="Chen F."/>
            <person name="Shi Y."/>
            <person name="Su Y.Y."/>
            <person name="Zhang Y.Q."/>
            <person name="Chen L.J."/>
            <person name="Yin Y."/>
            <person name="Lin M."/>
            <person name="Huang H."/>
            <person name="Deng H."/>
            <person name="Wang Z.W."/>
            <person name="Zhu S.L."/>
            <person name="Zhao X."/>
            <person name="Deng C."/>
            <person name="Niu S.C."/>
            <person name="Huang J."/>
            <person name="Wang M."/>
            <person name="Liu G.H."/>
            <person name="Yang H.J."/>
            <person name="Xiao X.J."/>
            <person name="Hsiao Y.Y."/>
            <person name="Wu W.L."/>
            <person name="Chen Y.Y."/>
            <person name="Mitsuda N."/>
            <person name="Ohme-Takagi M."/>
            <person name="Luo Y.B."/>
            <person name="Van de Peer Y."/>
            <person name="Liu Z.J."/>
        </authorList>
    </citation>
    <scope>NUCLEOTIDE SEQUENCE [LARGE SCALE GENOMIC DNA]</scope>
    <source>
        <tissue evidence="1">The whole plant</tissue>
    </source>
</reference>